<gene>
    <name evidence="1" type="ORF">Mco01_42020</name>
</gene>
<accession>A0ABQ4G2A3</accession>
<dbReference type="EMBL" id="BOOC01000020">
    <property type="protein sequence ID" value="GIH41202.1"/>
    <property type="molecule type" value="Genomic_DNA"/>
</dbReference>
<reference evidence="1 2" key="1">
    <citation type="submission" date="2021-01" db="EMBL/GenBank/DDBJ databases">
        <title>Whole genome shotgun sequence of Microbispora corallina NBRC 16416.</title>
        <authorList>
            <person name="Komaki H."/>
            <person name="Tamura T."/>
        </authorList>
    </citation>
    <scope>NUCLEOTIDE SEQUENCE [LARGE SCALE GENOMIC DNA]</scope>
    <source>
        <strain evidence="1 2">NBRC 16416</strain>
    </source>
</reference>
<sequence>MRDVDALLDAEDPAWPWILQEVSRSGVPVELGLPDPGLGGFRNALLSGRRVR</sequence>
<evidence type="ECO:0000313" key="1">
    <source>
        <dbReference type="EMBL" id="GIH41202.1"/>
    </source>
</evidence>
<protein>
    <submittedName>
        <fullName evidence="1">Uncharacterized protein</fullName>
    </submittedName>
</protein>
<keyword evidence="2" id="KW-1185">Reference proteome</keyword>
<organism evidence="1 2">
    <name type="scientific">Microbispora corallina</name>
    <dbReference type="NCBI Taxonomy" id="83302"/>
    <lineage>
        <taxon>Bacteria</taxon>
        <taxon>Bacillati</taxon>
        <taxon>Actinomycetota</taxon>
        <taxon>Actinomycetes</taxon>
        <taxon>Streptosporangiales</taxon>
        <taxon>Streptosporangiaceae</taxon>
        <taxon>Microbispora</taxon>
    </lineage>
</organism>
<proteinExistence type="predicted"/>
<comment type="caution">
    <text evidence="1">The sequence shown here is derived from an EMBL/GenBank/DDBJ whole genome shotgun (WGS) entry which is preliminary data.</text>
</comment>
<dbReference type="Proteomes" id="UP000603904">
    <property type="component" value="Unassembled WGS sequence"/>
</dbReference>
<name>A0ABQ4G2A3_9ACTN</name>
<dbReference type="RefSeq" id="WP_204058563.1">
    <property type="nucleotide sequence ID" value="NZ_BAAAGP010000012.1"/>
</dbReference>
<evidence type="ECO:0000313" key="2">
    <source>
        <dbReference type="Proteomes" id="UP000603904"/>
    </source>
</evidence>